<dbReference type="SUPFAM" id="SSF56935">
    <property type="entry name" value="Porins"/>
    <property type="match status" value="1"/>
</dbReference>
<evidence type="ECO:0000256" key="6">
    <source>
        <dbReference type="ARBA" id="ARBA00023136"/>
    </source>
</evidence>
<dbReference type="EMBL" id="QETA01000002">
    <property type="protein sequence ID" value="PWF24193.1"/>
    <property type="molecule type" value="Genomic_DNA"/>
</dbReference>
<comment type="subcellular location">
    <subcellularLocation>
        <location evidence="1">Cell outer membrane</location>
        <topology evidence="1">Multi-pass membrane protein</topology>
    </subcellularLocation>
</comment>
<keyword evidence="7" id="KW-0998">Cell outer membrane</keyword>
<dbReference type="InterPro" id="IPR005017">
    <property type="entry name" value="OMPP1/FadL/TodX"/>
</dbReference>
<dbReference type="PANTHER" id="PTHR35093">
    <property type="entry name" value="OUTER MEMBRANE PROTEIN NMB0088-RELATED"/>
    <property type="match status" value="1"/>
</dbReference>
<keyword evidence="5" id="KW-0732">Signal</keyword>
<comment type="caution">
    <text evidence="8">The sequence shown here is derived from an EMBL/GenBank/DDBJ whole genome shotgun (WGS) entry which is preliminary data.</text>
</comment>
<comment type="similarity">
    <text evidence="2">Belongs to the OmpP1/FadL family.</text>
</comment>
<dbReference type="AlphaFoldDB" id="A0A2V1K4B4"/>
<dbReference type="RefSeq" id="WP_109061471.1">
    <property type="nucleotide sequence ID" value="NZ_QETA01000002.1"/>
</dbReference>
<evidence type="ECO:0000313" key="9">
    <source>
        <dbReference type="Proteomes" id="UP000245212"/>
    </source>
</evidence>
<evidence type="ECO:0000256" key="4">
    <source>
        <dbReference type="ARBA" id="ARBA00022692"/>
    </source>
</evidence>
<keyword evidence="6" id="KW-0472">Membrane</keyword>
<accession>A0A2V1K4B4</accession>
<evidence type="ECO:0000313" key="8">
    <source>
        <dbReference type="EMBL" id="PWF24193.1"/>
    </source>
</evidence>
<dbReference type="Gene3D" id="2.40.160.60">
    <property type="entry name" value="Outer membrane protein transport protein (OMPP1/FadL/TodX)"/>
    <property type="match status" value="1"/>
</dbReference>
<sequence>MKTRLLTGRVLSLALLGGFSAAGYGAGFQLLEQNASGLGNAYAGSAVNAENASIIYFNPAGMTYLPGLNVSGGVTAIKPSFKFRNDDRSTVPLGAVGPNGGDAGSWGVVPNAYLSWQINPQWFAGVGIGAPFGLMTEYDDNWAGRFHSRKFDIRTININPSVAYKANDQWSFGFGVNWQRIDAEYKLAQVLPVAPGVFMPGDARVKMHGDAWGWNAGVIFQPTEATRIGLSYRSKIKHSAKGDTDIDLNGTTVRSGQARADVDLPDTFVLSAMHQLNSRWTLLGDVSWTGWSSIPKLDIHSGGNINATSSLDLRFRDTWRAAIGANYRVDERWTWKVGVAIDQSPIRSAEYRPTSLPDNNRLWLSTGVQYRHGANTTIDLGYTYLHLKDTPINNDNGEPARRGLVSGEYKSSGHIIGLQVSSRF</sequence>
<evidence type="ECO:0000256" key="5">
    <source>
        <dbReference type="ARBA" id="ARBA00022729"/>
    </source>
</evidence>
<keyword evidence="3" id="KW-1134">Transmembrane beta strand</keyword>
<proteinExistence type="inferred from homology"/>
<protein>
    <submittedName>
        <fullName evidence="8">Fatty acid transporter</fullName>
    </submittedName>
</protein>
<dbReference type="Proteomes" id="UP000245212">
    <property type="component" value="Unassembled WGS sequence"/>
</dbReference>
<dbReference type="Pfam" id="PF03349">
    <property type="entry name" value="Toluene_X"/>
    <property type="match status" value="1"/>
</dbReference>
<dbReference type="GO" id="GO:0009279">
    <property type="term" value="C:cell outer membrane"/>
    <property type="evidence" value="ECO:0007669"/>
    <property type="project" value="UniProtKB-SubCell"/>
</dbReference>
<dbReference type="PANTHER" id="PTHR35093:SF3">
    <property type="entry name" value="LONG-CHAIN FATTY ACID TRANSPORT PROTEIN"/>
    <property type="match status" value="1"/>
</dbReference>
<evidence type="ECO:0000256" key="7">
    <source>
        <dbReference type="ARBA" id="ARBA00023237"/>
    </source>
</evidence>
<evidence type="ECO:0000256" key="2">
    <source>
        <dbReference type="ARBA" id="ARBA00008163"/>
    </source>
</evidence>
<organism evidence="8 9">
    <name type="scientific">Corticimicrobacter populi</name>
    <dbReference type="NCBI Taxonomy" id="2175229"/>
    <lineage>
        <taxon>Bacteria</taxon>
        <taxon>Pseudomonadati</taxon>
        <taxon>Pseudomonadota</taxon>
        <taxon>Betaproteobacteria</taxon>
        <taxon>Burkholderiales</taxon>
        <taxon>Alcaligenaceae</taxon>
        <taxon>Corticimicrobacter</taxon>
    </lineage>
</organism>
<reference evidence="9" key="1">
    <citation type="submission" date="2018-05" db="EMBL/GenBank/DDBJ databases">
        <authorList>
            <person name="Li Y."/>
        </authorList>
    </citation>
    <scope>NUCLEOTIDE SEQUENCE [LARGE SCALE GENOMIC DNA]</scope>
    <source>
        <strain evidence="9">3d-2-2</strain>
    </source>
</reference>
<name>A0A2V1K4B4_9BURK</name>
<keyword evidence="4" id="KW-0812">Transmembrane</keyword>
<evidence type="ECO:0000256" key="3">
    <source>
        <dbReference type="ARBA" id="ARBA00022452"/>
    </source>
</evidence>
<gene>
    <name evidence="8" type="ORF">DD235_07835</name>
</gene>
<evidence type="ECO:0000256" key="1">
    <source>
        <dbReference type="ARBA" id="ARBA00004571"/>
    </source>
</evidence>
<keyword evidence="9" id="KW-1185">Reference proteome</keyword>
<dbReference type="GO" id="GO:0015483">
    <property type="term" value="F:long-chain fatty acid transporting porin activity"/>
    <property type="evidence" value="ECO:0007669"/>
    <property type="project" value="TreeGrafter"/>
</dbReference>